<dbReference type="KEGG" id="wch:wcw_0144"/>
<dbReference type="HOGENOM" id="CLU_2014321_0_0_0"/>
<keyword evidence="3" id="KW-1185">Reference proteome</keyword>
<sequence>MKGKAMAAALAAAMVFSPLMAKERSYSNKYQQWGESHQQCGLFKGLQKKPMTETTLLLQLDKEGRQKFKNLPSQTREEVLQTVNQTGTSDYKKIINEAIESQRLKAGIEQERMLHNGMDRIQR</sequence>
<accession>D6YTQ8</accession>
<name>D6YTQ8_WADCW</name>
<feature type="signal peptide" evidence="1">
    <location>
        <begin position="1"/>
        <end position="21"/>
    </location>
</feature>
<dbReference type="Proteomes" id="UP000001505">
    <property type="component" value="Chromosome"/>
</dbReference>
<evidence type="ECO:0008006" key="4">
    <source>
        <dbReference type="Google" id="ProtNLM"/>
    </source>
</evidence>
<organism evidence="2 3">
    <name type="scientific">Waddlia chondrophila (strain ATCC VR-1470 / WSU 86-1044)</name>
    <dbReference type="NCBI Taxonomy" id="716544"/>
    <lineage>
        <taxon>Bacteria</taxon>
        <taxon>Pseudomonadati</taxon>
        <taxon>Chlamydiota</taxon>
        <taxon>Chlamydiia</taxon>
        <taxon>Parachlamydiales</taxon>
        <taxon>Waddliaceae</taxon>
        <taxon>Waddlia</taxon>
    </lineage>
</organism>
<protein>
    <recommendedName>
        <fullName evidence="4">Secreted protein</fullName>
    </recommendedName>
</protein>
<dbReference type="RefSeq" id="WP_013181247.1">
    <property type="nucleotide sequence ID" value="NC_014225.1"/>
</dbReference>
<dbReference type="EMBL" id="CP001928">
    <property type="protein sequence ID" value="ADI37519.1"/>
    <property type="molecule type" value="Genomic_DNA"/>
</dbReference>
<evidence type="ECO:0000256" key="1">
    <source>
        <dbReference type="SAM" id="SignalP"/>
    </source>
</evidence>
<evidence type="ECO:0000313" key="3">
    <source>
        <dbReference type="Proteomes" id="UP000001505"/>
    </source>
</evidence>
<evidence type="ECO:0000313" key="2">
    <source>
        <dbReference type="EMBL" id="ADI37519.1"/>
    </source>
</evidence>
<feature type="chain" id="PRO_5003091377" description="Secreted protein" evidence="1">
    <location>
        <begin position="22"/>
        <end position="123"/>
    </location>
</feature>
<gene>
    <name evidence="2" type="ordered locus">wcw_0144</name>
</gene>
<proteinExistence type="predicted"/>
<keyword evidence="1" id="KW-0732">Signal</keyword>
<reference evidence="2 3" key="1">
    <citation type="journal article" date="2010" name="PLoS ONE">
        <title>The Waddlia genome: a window into chlamydial biology.</title>
        <authorList>
            <person name="Bertelli C."/>
            <person name="Collyn F."/>
            <person name="Croxatto A."/>
            <person name="Ruckert C."/>
            <person name="Polkinghorne A."/>
            <person name="Kebbi-Beghdadi C."/>
            <person name="Goesmann A."/>
            <person name="Vaughan L."/>
            <person name="Greub G."/>
        </authorList>
    </citation>
    <scope>NUCLEOTIDE SEQUENCE [LARGE SCALE GENOMIC DNA]</scope>
    <source>
        <strain evidence="3">ATCC VR-1470 / WSU 86-1044</strain>
    </source>
</reference>
<dbReference type="AlphaFoldDB" id="D6YTQ8"/>